<name>A0ABX5JHV9_9BACT</name>
<reference evidence="1 2" key="1">
    <citation type="submission" date="2017-02" db="EMBL/GenBank/DDBJ databases">
        <title>Arcobacter lacus sp. nov., a new species isolated from reclaimed water.</title>
        <authorList>
            <person name="Figueras M.J."/>
            <person name="Perez-Cataluna A."/>
            <person name="Salas-Masso N."/>
        </authorList>
    </citation>
    <scope>NUCLEOTIDE SEQUENCE [LARGE SCALE GENOMIC DNA]</scope>
    <source>
        <strain evidence="1 2">RW43-9</strain>
    </source>
</reference>
<protein>
    <recommendedName>
        <fullName evidence="3">Phage protein</fullName>
    </recommendedName>
</protein>
<dbReference type="EMBL" id="MUXF01000008">
    <property type="protein sequence ID" value="PUE66737.1"/>
    <property type="molecule type" value="Genomic_DNA"/>
</dbReference>
<evidence type="ECO:0008006" key="3">
    <source>
        <dbReference type="Google" id="ProtNLM"/>
    </source>
</evidence>
<sequence>MRILTQAEMKEFEITFDYLNNYIGGFADWKYKKTTIYDLKINGMPLPNELLAFSRSLERLNALNKLNMQFDKSHNSLHKISLLFNDSTEDRKKIVLQILINYCFKAKVQPYKLRVEEVRNGKYYFVALNVVKKDEPIVAIFDGNYVSKIEQEEDDHNFYDGLETMRKLKVGA</sequence>
<evidence type="ECO:0000313" key="1">
    <source>
        <dbReference type="EMBL" id="PUE66737.1"/>
    </source>
</evidence>
<comment type="caution">
    <text evidence="1">The sequence shown here is derived from an EMBL/GenBank/DDBJ whole genome shotgun (WGS) entry which is preliminary data.</text>
</comment>
<proteinExistence type="predicted"/>
<accession>A0ABX5JHV9</accession>
<keyword evidence="2" id="KW-1185">Reference proteome</keyword>
<evidence type="ECO:0000313" key="2">
    <source>
        <dbReference type="Proteomes" id="UP000251311"/>
    </source>
</evidence>
<gene>
    <name evidence="1" type="ORF">B0175_05065</name>
</gene>
<dbReference type="Proteomes" id="UP000251311">
    <property type="component" value="Unassembled WGS sequence"/>
</dbReference>
<dbReference type="RefSeq" id="WP_108527569.1">
    <property type="nucleotide sequence ID" value="NZ_MUXF01000008.1"/>
</dbReference>
<organism evidence="1 2">
    <name type="scientific">Arcobacter lacus</name>
    <dbReference type="NCBI Taxonomy" id="1912876"/>
    <lineage>
        <taxon>Bacteria</taxon>
        <taxon>Pseudomonadati</taxon>
        <taxon>Campylobacterota</taxon>
        <taxon>Epsilonproteobacteria</taxon>
        <taxon>Campylobacterales</taxon>
        <taxon>Arcobacteraceae</taxon>
        <taxon>Arcobacter</taxon>
    </lineage>
</organism>